<dbReference type="InterPro" id="IPR036291">
    <property type="entry name" value="NAD(P)-bd_dom_sf"/>
</dbReference>
<name>A0ABQ8WAU1_PENCH</name>
<gene>
    <name evidence="1" type="ORF">N7505_008363</name>
</gene>
<keyword evidence="2" id="KW-1185">Reference proteome</keyword>
<evidence type="ECO:0000313" key="1">
    <source>
        <dbReference type="EMBL" id="KAJ5261496.1"/>
    </source>
</evidence>
<protein>
    <recommendedName>
        <fullName evidence="3">Ornithine cyclodeaminase</fullName>
    </recommendedName>
</protein>
<accession>A0ABQ8WAU1</accession>
<comment type="caution">
    <text evidence="1">The sequence shown here is derived from an EMBL/GenBank/DDBJ whole genome shotgun (WGS) entry which is preliminary data.</text>
</comment>
<reference evidence="1 2" key="1">
    <citation type="journal article" date="2023" name="IMA Fungus">
        <title>Comparative genomic study of the Penicillium genus elucidates a diverse pangenome and 15 lateral gene transfer events.</title>
        <authorList>
            <person name="Petersen C."/>
            <person name="Sorensen T."/>
            <person name="Nielsen M.R."/>
            <person name="Sondergaard T.E."/>
            <person name="Sorensen J.L."/>
            <person name="Fitzpatrick D.A."/>
            <person name="Frisvad J.C."/>
            <person name="Nielsen K.L."/>
        </authorList>
    </citation>
    <scope>NUCLEOTIDE SEQUENCE [LARGE SCALE GENOMIC DNA]</scope>
    <source>
        <strain evidence="1 2">IBT 3361</strain>
    </source>
</reference>
<organism evidence="1 2">
    <name type="scientific">Penicillium chrysogenum</name>
    <name type="common">Penicillium notatum</name>
    <dbReference type="NCBI Taxonomy" id="5076"/>
    <lineage>
        <taxon>Eukaryota</taxon>
        <taxon>Fungi</taxon>
        <taxon>Dikarya</taxon>
        <taxon>Ascomycota</taxon>
        <taxon>Pezizomycotina</taxon>
        <taxon>Eurotiomycetes</taxon>
        <taxon>Eurotiomycetidae</taxon>
        <taxon>Eurotiales</taxon>
        <taxon>Aspergillaceae</taxon>
        <taxon>Penicillium</taxon>
        <taxon>Penicillium chrysogenum species complex</taxon>
    </lineage>
</organism>
<dbReference type="InterPro" id="IPR003462">
    <property type="entry name" value="ODC_Mu_crystall"/>
</dbReference>
<proteinExistence type="predicted"/>
<dbReference type="PANTHER" id="PTHR13812">
    <property type="entry name" value="KETIMINE REDUCTASE MU-CRYSTALLIN"/>
    <property type="match status" value="1"/>
</dbReference>
<sequence>MPLIVLCRIFKSGFRRPLEVTTLIPTDHAVSNILLNLSSEQVRQILNSLGANFEPLFQRATIRRPQIAYVNHTGALRVSFGYGAHRQVMGMLNAAEVTAFQTALSITTLLLVTHIPKKNIVCFGPGQGQSRLDQSEKDASASLPTRYPHVNFRLVSREVTPDFDTMVQLSLIWADVVFCCTPSIEPLFAPRDLASSPKSRSIGSYKPHIQETDTETLLSSGQIFVDSKDACLQESGEPITANVKPHQLAEIGVFIASGKGLGIPSTGNIIFKCDGIGNIDLAIKRGLPDIANRAAIGQTVANFRENRASELWYSIIFMLLKRPQFEGSWP</sequence>
<dbReference type="Gene3D" id="3.40.50.720">
    <property type="entry name" value="NAD(P)-binding Rossmann-like Domain"/>
    <property type="match status" value="1"/>
</dbReference>
<dbReference type="SUPFAM" id="SSF51735">
    <property type="entry name" value="NAD(P)-binding Rossmann-fold domains"/>
    <property type="match status" value="1"/>
</dbReference>
<dbReference type="Proteomes" id="UP001220256">
    <property type="component" value="Unassembled WGS sequence"/>
</dbReference>
<dbReference type="PANTHER" id="PTHR13812:SF23">
    <property type="entry name" value="PRNX PROTEIN"/>
    <property type="match status" value="1"/>
</dbReference>
<evidence type="ECO:0000313" key="2">
    <source>
        <dbReference type="Proteomes" id="UP001220256"/>
    </source>
</evidence>
<dbReference type="EMBL" id="JAPVEB010000006">
    <property type="protein sequence ID" value="KAJ5261496.1"/>
    <property type="molecule type" value="Genomic_DNA"/>
</dbReference>
<evidence type="ECO:0008006" key="3">
    <source>
        <dbReference type="Google" id="ProtNLM"/>
    </source>
</evidence>